<protein>
    <submittedName>
        <fullName evidence="2">Uncharacterized protein</fullName>
    </submittedName>
</protein>
<reference evidence="2" key="1">
    <citation type="submission" date="2020-11" db="EMBL/GenBank/DDBJ databases">
        <authorList>
            <consortium name="DOE Joint Genome Institute"/>
            <person name="Ahrendt S."/>
            <person name="Riley R."/>
            <person name="Andreopoulos W."/>
            <person name="Labutti K."/>
            <person name="Pangilinan J."/>
            <person name="Ruiz-Duenas F.J."/>
            <person name="Barrasa J.M."/>
            <person name="Sanchez-Garcia M."/>
            <person name="Camarero S."/>
            <person name="Miyauchi S."/>
            <person name="Serrano A."/>
            <person name="Linde D."/>
            <person name="Babiker R."/>
            <person name="Drula E."/>
            <person name="Ayuso-Fernandez I."/>
            <person name="Pacheco R."/>
            <person name="Padilla G."/>
            <person name="Ferreira P."/>
            <person name="Barriuso J."/>
            <person name="Kellner H."/>
            <person name="Castanera R."/>
            <person name="Alfaro M."/>
            <person name="Ramirez L."/>
            <person name="Pisabarro A.G."/>
            <person name="Kuo A."/>
            <person name="Tritt A."/>
            <person name="Lipzen A."/>
            <person name="He G."/>
            <person name="Yan M."/>
            <person name="Ng V."/>
            <person name="Cullen D."/>
            <person name="Martin F."/>
            <person name="Rosso M.-N."/>
            <person name="Henrissat B."/>
            <person name="Hibbett D."/>
            <person name="Martinez A.T."/>
            <person name="Grigoriev I.V."/>
        </authorList>
    </citation>
    <scope>NUCLEOTIDE SEQUENCE</scope>
    <source>
        <strain evidence="2">MF-IS2</strain>
    </source>
</reference>
<evidence type="ECO:0000313" key="2">
    <source>
        <dbReference type="EMBL" id="KAF9445969.1"/>
    </source>
</evidence>
<organism evidence="2 3">
    <name type="scientific">Macrolepiota fuliginosa MF-IS2</name>
    <dbReference type="NCBI Taxonomy" id="1400762"/>
    <lineage>
        <taxon>Eukaryota</taxon>
        <taxon>Fungi</taxon>
        <taxon>Dikarya</taxon>
        <taxon>Basidiomycota</taxon>
        <taxon>Agaricomycotina</taxon>
        <taxon>Agaricomycetes</taxon>
        <taxon>Agaricomycetidae</taxon>
        <taxon>Agaricales</taxon>
        <taxon>Agaricineae</taxon>
        <taxon>Agaricaceae</taxon>
        <taxon>Macrolepiota</taxon>
    </lineage>
</organism>
<name>A0A9P5X7I9_9AGAR</name>
<keyword evidence="3" id="KW-1185">Reference proteome</keyword>
<proteinExistence type="predicted"/>
<accession>A0A9P5X7I9</accession>
<evidence type="ECO:0000256" key="1">
    <source>
        <dbReference type="SAM" id="Phobius"/>
    </source>
</evidence>
<gene>
    <name evidence="2" type="ORF">P691DRAFT_240051</name>
</gene>
<feature type="transmembrane region" description="Helical" evidence="1">
    <location>
        <begin position="97"/>
        <end position="115"/>
    </location>
</feature>
<dbReference type="Proteomes" id="UP000807342">
    <property type="component" value="Unassembled WGS sequence"/>
</dbReference>
<dbReference type="AlphaFoldDB" id="A0A9P5X7I9"/>
<comment type="caution">
    <text evidence="2">The sequence shown here is derived from an EMBL/GenBank/DDBJ whole genome shotgun (WGS) entry which is preliminary data.</text>
</comment>
<keyword evidence="1" id="KW-0812">Transmembrane</keyword>
<keyword evidence="1" id="KW-0472">Membrane</keyword>
<dbReference type="EMBL" id="MU151271">
    <property type="protein sequence ID" value="KAF9445969.1"/>
    <property type="molecule type" value="Genomic_DNA"/>
</dbReference>
<evidence type="ECO:0000313" key="3">
    <source>
        <dbReference type="Proteomes" id="UP000807342"/>
    </source>
</evidence>
<sequence>MKIDHECTDQVLPAHFDRFHWRTMKKSLMTTEGRLGDLARLLETNVPKDATVTLFGISLDNCCGLIRHEVSPSKIHYHLFPCSGSQKRDPTANSTDLISFHVLLFSFLTLWLWIFS</sequence>
<keyword evidence="1" id="KW-1133">Transmembrane helix</keyword>